<evidence type="ECO:0000313" key="4">
    <source>
        <dbReference type="Proteomes" id="UP000765509"/>
    </source>
</evidence>
<sequence>MDWVTGLPTGGNRSYNACLVIVDRFNKTLIFLLCHKNDTAMNTALLIWNIVVSWNGIFVNIIFDRDPKFTSELWTNLHQLFGTKLSFSTAYHPQTDGLAERMIQTLEDMVRRFCAYGLEFKDCDGCTLLPALELAYKTYIHSSTNQAPTILEKGWNPKLPQDSSRKYLFEIHPTAASFKGMLDKARKHAVRCMEDSFAYAKDKWYKSHGTADFKVGYLVPVSTTNLKNIKGCKKLKDSFSGPLVIKALHGENAVAVELSEELRNKHPTIPVSLIKPYKSSDAEKFPLWNKVPQAIPPI</sequence>
<name>A0A9Q3Q7N6_9BASI</name>
<dbReference type="InterPro" id="IPR001584">
    <property type="entry name" value="Integrase_cat-core"/>
</dbReference>
<dbReference type="GO" id="GO:0005634">
    <property type="term" value="C:nucleus"/>
    <property type="evidence" value="ECO:0007669"/>
    <property type="project" value="UniProtKB-ARBA"/>
</dbReference>
<dbReference type="OrthoDB" id="2595244at2759"/>
<protein>
    <recommendedName>
        <fullName evidence="2">Integrase catalytic domain-containing protein</fullName>
    </recommendedName>
</protein>
<dbReference type="EMBL" id="AVOT02130760">
    <property type="protein sequence ID" value="MBW0588498.1"/>
    <property type="molecule type" value="Genomic_DNA"/>
</dbReference>
<dbReference type="PANTHER" id="PTHR37984:SF5">
    <property type="entry name" value="PROTEIN NYNRIN-LIKE"/>
    <property type="match status" value="1"/>
</dbReference>
<dbReference type="Proteomes" id="UP000765509">
    <property type="component" value="Unassembled WGS sequence"/>
</dbReference>
<feature type="domain" description="Integrase catalytic" evidence="2">
    <location>
        <begin position="1"/>
        <end position="156"/>
    </location>
</feature>
<gene>
    <name evidence="3" type="ORF">O181_128213</name>
</gene>
<organism evidence="3 4">
    <name type="scientific">Austropuccinia psidii MF-1</name>
    <dbReference type="NCBI Taxonomy" id="1389203"/>
    <lineage>
        <taxon>Eukaryota</taxon>
        <taxon>Fungi</taxon>
        <taxon>Dikarya</taxon>
        <taxon>Basidiomycota</taxon>
        <taxon>Pucciniomycotina</taxon>
        <taxon>Pucciniomycetes</taxon>
        <taxon>Pucciniales</taxon>
        <taxon>Sphaerophragmiaceae</taxon>
        <taxon>Austropuccinia</taxon>
    </lineage>
</organism>
<dbReference type="InterPro" id="IPR012337">
    <property type="entry name" value="RNaseH-like_sf"/>
</dbReference>
<evidence type="ECO:0000259" key="2">
    <source>
        <dbReference type="PROSITE" id="PS50994"/>
    </source>
</evidence>
<reference evidence="3" key="1">
    <citation type="submission" date="2021-03" db="EMBL/GenBank/DDBJ databases">
        <title>Draft genome sequence of rust myrtle Austropuccinia psidii MF-1, a brazilian biotype.</title>
        <authorList>
            <person name="Quecine M.C."/>
            <person name="Pachon D.M.R."/>
            <person name="Bonatelli M.L."/>
            <person name="Correr F.H."/>
            <person name="Franceschini L.M."/>
            <person name="Leite T.F."/>
            <person name="Margarido G.R.A."/>
            <person name="Almeida C.A."/>
            <person name="Ferrarezi J.A."/>
            <person name="Labate C.A."/>
        </authorList>
    </citation>
    <scope>NUCLEOTIDE SEQUENCE</scope>
    <source>
        <strain evidence="3">MF-1</strain>
    </source>
</reference>
<dbReference type="Gene3D" id="3.30.420.10">
    <property type="entry name" value="Ribonuclease H-like superfamily/Ribonuclease H"/>
    <property type="match status" value="1"/>
</dbReference>
<evidence type="ECO:0000256" key="1">
    <source>
        <dbReference type="ARBA" id="ARBA00022884"/>
    </source>
</evidence>
<keyword evidence="4" id="KW-1185">Reference proteome</keyword>
<dbReference type="InterPro" id="IPR036397">
    <property type="entry name" value="RNaseH_sf"/>
</dbReference>
<dbReference type="GO" id="GO:0015074">
    <property type="term" value="P:DNA integration"/>
    <property type="evidence" value="ECO:0007669"/>
    <property type="project" value="InterPro"/>
</dbReference>
<dbReference type="GO" id="GO:0003723">
    <property type="term" value="F:RNA binding"/>
    <property type="evidence" value="ECO:0007669"/>
    <property type="project" value="UniProtKB-KW"/>
</dbReference>
<dbReference type="AlphaFoldDB" id="A0A9Q3Q7N6"/>
<comment type="caution">
    <text evidence="3">The sequence shown here is derived from an EMBL/GenBank/DDBJ whole genome shotgun (WGS) entry which is preliminary data.</text>
</comment>
<proteinExistence type="predicted"/>
<dbReference type="PROSITE" id="PS50994">
    <property type="entry name" value="INTEGRASE"/>
    <property type="match status" value="1"/>
</dbReference>
<keyword evidence="1" id="KW-0694">RNA-binding</keyword>
<accession>A0A9Q3Q7N6</accession>
<dbReference type="PANTHER" id="PTHR37984">
    <property type="entry name" value="PROTEIN CBG26694"/>
    <property type="match status" value="1"/>
</dbReference>
<evidence type="ECO:0000313" key="3">
    <source>
        <dbReference type="EMBL" id="MBW0588498.1"/>
    </source>
</evidence>
<dbReference type="SUPFAM" id="SSF53098">
    <property type="entry name" value="Ribonuclease H-like"/>
    <property type="match status" value="1"/>
</dbReference>
<dbReference type="InterPro" id="IPR050951">
    <property type="entry name" value="Retrovirus_Pol_polyprotein"/>
</dbReference>